<sequence length="543" mass="60540">MNVVDRMIAAFSPKTALKRSVARKQLEILNSGYGNHGASRLKKSLQGWNFAGGSPLEDIVFNLDVLRQRSRDLYMGGASLSTGGLKTIRTNVVGTGLRLKPAFDAEFLGLDDQQAANLKRTIEREWEMWAETPDCDAMRMDNFYQLQQLAFLSMLMSGDVFALLPMKPRKNSAYDLRIRLIEADRCLNPNSLSDADVIFGSVDGKDIKGGVEVDEDGEVVAYWFLNQHPLSYVSNFKREWKRVEVRGQESGRVNVLHLMEKERPEQRRGIPILAPVIESFKQLGRYTEAELMAAVISGMYTVFVEYEGAASDSRLLGSDGGFDTGDDDEDEAPEYALGNGAIVGLEPGQKISTANPGRPNAQFDPFVTAILRQIGSALEVPYELLVKNFNASYSASRAAMLEAWKMFRMRRAWMTADFCQPIYEEWFAEGVAKGRIPAPGFFRDPVIRKAYTKAVWHGPSQGQIDPLKEGQASKLLVEEGFSTREAETAKLNGGDYEMNVRQLSREQKLRQEGGIEIGQPAPEQQQQPEAPALLEDGDLAEEQ</sequence>
<feature type="compositionally biased region" description="Low complexity" evidence="1">
    <location>
        <begin position="519"/>
        <end position="534"/>
    </location>
</feature>
<proteinExistence type="predicted"/>
<dbReference type="OrthoDB" id="9770450at2"/>
<accession>A0A074LW16</accession>
<evidence type="ECO:0000256" key="1">
    <source>
        <dbReference type="SAM" id="MobiDB-lite"/>
    </source>
</evidence>
<dbReference type="Proteomes" id="UP000027931">
    <property type="component" value="Unassembled WGS sequence"/>
</dbReference>
<gene>
    <name evidence="2" type="ORF">EL26_01780</name>
</gene>
<reference evidence="2 3" key="1">
    <citation type="journal article" date="2013" name="Int. J. Syst. Evol. Microbiol.">
        <title>Tumebacillus flagellatus sp. nov., an alpha-amylase/pullulanase-producing bacterium isolated from cassava wastewater.</title>
        <authorList>
            <person name="Wang Q."/>
            <person name="Xie N."/>
            <person name="Qin Y."/>
            <person name="Shen N."/>
            <person name="Zhu J."/>
            <person name="Mi H."/>
            <person name="Huang R."/>
        </authorList>
    </citation>
    <scope>NUCLEOTIDE SEQUENCE [LARGE SCALE GENOMIC DNA]</scope>
    <source>
        <strain evidence="2 3">GST4</strain>
    </source>
</reference>
<dbReference type="AlphaFoldDB" id="A0A074LW16"/>
<dbReference type="GO" id="GO:0005198">
    <property type="term" value="F:structural molecule activity"/>
    <property type="evidence" value="ECO:0007669"/>
    <property type="project" value="InterPro"/>
</dbReference>
<name>A0A074LW16_9BACL</name>
<dbReference type="NCBIfam" id="TIGR01539">
    <property type="entry name" value="portal_lambda"/>
    <property type="match status" value="1"/>
</dbReference>
<organism evidence="2 3">
    <name type="scientific">Tumebacillus flagellatus</name>
    <dbReference type="NCBI Taxonomy" id="1157490"/>
    <lineage>
        <taxon>Bacteria</taxon>
        <taxon>Bacillati</taxon>
        <taxon>Bacillota</taxon>
        <taxon>Bacilli</taxon>
        <taxon>Bacillales</taxon>
        <taxon>Alicyclobacillaceae</taxon>
        <taxon>Tumebacillus</taxon>
    </lineage>
</organism>
<dbReference type="Pfam" id="PF05136">
    <property type="entry name" value="Phage_portal_2"/>
    <property type="match status" value="1"/>
</dbReference>
<dbReference type="STRING" id="1157490.EL26_01780"/>
<dbReference type="InterPro" id="IPR006429">
    <property type="entry name" value="Phage_lambda_portal"/>
</dbReference>
<dbReference type="eggNOG" id="COG5511">
    <property type="taxonomic scope" value="Bacteria"/>
</dbReference>
<keyword evidence="3" id="KW-1185">Reference proteome</keyword>
<feature type="compositionally biased region" description="Basic and acidic residues" evidence="1">
    <location>
        <begin position="503"/>
        <end position="513"/>
    </location>
</feature>
<evidence type="ECO:0000313" key="3">
    <source>
        <dbReference type="Proteomes" id="UP000027931"/>
    </source>
</evidence>
<dbReference type="EMBL" id="JMIR01000002">
    <property type="protein sequence ID" value="KEO84765.1"/>
    <property type="molecule type" value="Genomic_DNA"/>
</dbReference>
<comment type="caution">
    <text evidence="2">The sequence shown here is derived from an EMBL/GenBank/DDBJ whole genome shotgun (WGS) entry which is preliminary data.</text>
</comment>
<evidence type="ECO:0000313" key="2">
    <source>
        <dbReference type="EMBL" id="KEO84765.1"/>
    </source>
</evidence>
<feature type="region of interest" description="Disordered" evidence="1">
    <location>
        <begin position="502"/>
        <end position="543"/>
    </location>
</feature>
<dbReference type="GO" id="GO:0019068">
    <property type="term" value="P:virion assembly"/>
    <property type="evidence" value="ECO:0007669"/>
    <property type="project" value="InterPro"/>
</dbReference>
<protein>
    <submittedName>
        <fullName evidence="2">Portal protein</fullName>
    </submittedName>
</protein>